<sequence length="175" mass="18885">MLKTAIASIVLSVLAANLHAQTTDHSNDDAQRQAEVAGRGKDVMPFSLAATTHVFTKTAEGGIQQVVAKKPADAAQVQWVRQHLQDIRERFLKGDFSGPAHIHGQDMPGLADLKATKPGQIAITYKDIEGGAELAFKTSDPALIAALHQWFDAQLSDHGKDAMEGDAHHSEMMNK</sequence>
<protein>
    <recommendedName>
        <fullName evidence="4">Aspartate carbamoyltransferase</fullName>
    </recommendedName>
</protein>
<name>A0A1H0SKV8_9PSED</name>
<evidence type="ECO:0000256" key="1">
    <source>
        <dbReference type="SAM" id="SignalP"/>
    </source>
</evidence>
<dbReference type="AlphaFoldDB" id="A0A1H0SKV8"/>
<organism evidence="2 3">
    <name type="scientific">Pseudomonas arsenicoxydans</name>
    <dbReference type="NCBI Taxonomy" id="702115"/>
    <lineage>
        <taxon>Bacteria</taxon>
        <taxon>Pseudomonadati</taxon>
        <taxon>Pseudomonadota</taxon>
        <taxon>Gammaproteobacteria</taxon>
        <taxon>Pseudomonadales</taxon>
        <taxon>Pseudomonadaceae</taxon>
        <taxon>Pseudomonas</taxon>
    </lineage>
</organism>
<reference evidence="2 3" key="1">
    <citation type="submission" date="2016-10" db="EMBL/GenBank/DDBJ databases">
        <authorList>
            <person name="de Groot N.N."/>
        </authorList>
    </citation>
    <scope>NUCLEOTIDE SEQUENCE [LARGE SCALE GENOMIC DNA]</scope>
    <source>
        <strain evidence="2 3">CECT 7543</strain>
    </source>
</reference>
<accession>A0A1H0SKV8</accession>
<evidence type="ECO:0008006" key="4">
    <source>
        <dbReference type="Google" id="ProtNLM"/>
    </source>
</evidence>
<evidence type="ECO:0000313" key="3">
    <source>
        <dbReference type="Proteomes" id="UP000198827"/>
    </source>
</evidence>
<evidence type="ECO:0000313" key="2">
    <source>
        <dbReference type="EMBL" id="SDP42350.1"/>
    </source>
</evidence>
<keyword evidence="1" id="KW-0732">Signal</keyword>
<dbReference type="OrthoDB" id="5573113at2"/>
<dbReference type="EMBL" id="LT629705">
    <property type="protein sequence ID" value="SDP42350.1"/>
    <property type="molecule type" value="Genomic_DNA"/>
</dbReference>
<dbReference type="Proteomes" id="UP000198827">
    <property type="component" value="Chromosome I"/>
</dbReference>
<feature type="signal peptide" evidence="1">
    <location>
        <begin position="1"/>
        <end position="20"/>
    </location>
</feature>
<feature type="chain" id="PRO_5009251478" description="Aspartate carbamoyltransferase" evidence="1">
    <location>
        <begin position="21"/>
        <end position="175"/>
    </location>
</feature>
<proteinExistence type="predicted"/>
<dbReference type="RefSeq" id="WP_090187165.1">
    <property type="nucleotide sequence ID" value="NZ_LT629705.1"/>
</dbReference>
<gene>
    <name evidence="2" type="ORF">SAMN04489798_5722</name>
</gene>